<gene>
    <name evidence="1" type="ORF">LX24_01428</name>
</gene>
<evidence type="ECO:0000313" key="2">
    <source>
        <dbReference type="Proteomes" id="UP000323166"/>
    </source>
</evidence>
<reference evidence="1 2" key="1">
    <citation type="submission" date="2019-07" db="EMBL/GenBank/DDBJ databases">
        <title>Genomic Encyclopedia of Type Strains, Phase I: the one thousand microbial genomes (KMG-I) project.</title>
        <authorList>
            <person name="Kyrpides N."/>
        </authorList>
    </citation>
    <scope>NUCLEOTIDE SEQUENCE [LARGE SCALE GENOMIC DNA]</scope>
    <source>
        <strain evidence="1 2">DSM 6562</strain>
    </source>
</reference>
<keyword evidence="2" id="KW-1185">Reference proteome</keyword>
<name>A0A5S4ZT65_9FIRM</name>
<dbReference type="Proteomes" id="UP000323166">
    <property type="component" value="Unassembled WGS sequence"/>
</dbReference>
<organism evidence="1 2">
    <name type="scientific">Desulfallas thermosapovorans DSM 6562</name>
    <dbReference type="NCBI Taxonomy" id="1121431"/>
    <lineage>
        <taxon>Bacteria</taxon>
        <taxon>Bacillati</taxon>
        <taxon>Bacillota</taxon>
        <taxon>Clostridia</taxon>
        <taxon>Eubacteriales</taxon>
        <taxon>Desulfallaceae</taxon>
        <taxon>Desulfallas</taxon>
    </lineage>
</organism>
<dbReference type="RefSeq" id="WP_166511445.1">
    <property type="nucleotide sequence ID" value="NZ_VNHM01000006.1"/>
</dbReference>
<accession>A0A5S4ZT65</accession>
<protein>
    <submittedName>
        <fullName evidence="1">Uncharacterized protein</fullName>
    </submittedName>
</protein>
<dbReference type="EMBL" id="VNHM01000006">
    <property type="protein sequence ID" value="TYO96037.1"/>
    <property type="molecule type" value="Genomic_DNA"/>
</dbReference>
<proteinExistence type="predicted"/>
<sequence length="192" mass="22269">MSNPENPNTFNTFLTPEDYHYLYRITAGPTPLRENCGTLCDSVCCRPGPRNDLGIYLFPGEEVMFTRRENWLHWEAQDPAEQLFPASWPNPVYFVRCNGSCPREARPLACRFFPLAPHLQQDGRLLLIYETLDLPYQCPLIATGQPLQKKFIQTVNTAWLLMLKDQRIRDFVEEESRDREARGIPLQVLPVI</sequence>
<comment type="caution">
    <text evidence="1">The sequence shown here is derived from an EMBL/GenBank/DDBJ whole genome shotgun (WGS) entry which is preliminary data.</text>
</comment>
<evidence type="ECO:0000313" key="1">
    <source>
        <dbReference type="EMBL" id="TYO96037.1"/>
    </source>
</evidence>
<dbReference type="AlphaFoldDB" id="A0A5S4ZT65"/>